<dbReference type="EMBL" id="CP118739">
    <property type="protein sequence ID" value="WEA57002.1"/>
    <property type="molecule type" value="Genomic_DNA"/>
</dbReference>
<dbReference type="SMART" id="SM00450">
    <property type="entry name" value="RHOD"/>
    <property type="match status" value="1"/>
</dbReference>
<evidence type="ECO:0000313" key="3">
    <source>
        <dbReference type="EMBL" id="KAF0412937.1"/>
    </source>
</evidence>
<dbReference type="SUPFAM" id="SSF52821">
    <property type="entry name" value="Rhodanese/Cell cycle control phosphatase"/>
    <property type="match status" value="1"/>
</dbReference>
<reference evidence="4" key="5">
    <citation type="submission" date="2020-11" db="EMBL/GenBank/DDBJ databases">
        <title>Antibiotic susceptibility profiles of Pediococcus pentosaceus from various origins and their implications for the safety assessment of strains with food-technology applications.</title>
        <authorList>
            <person name="Shani N."/>
            <person name="Oberhaensli S."/>
            <person name="Arias E."/>
        </authorList>
    </citation>
    <scope>NUCLEOTIDE SEQUENCE</scope>
    <source>
        <strain evidence="5">FAM 19164</strain>
        <strain evidence="4">FAM 24207</strain>
    </source>
</reference>
<dbReference type="InterPro" id="IPR050229">
    <property type="entry name" value="GlpE_sulfurtransferase"/>
</dbReference>
<dbReference type="GeneID" id="33061382"/>
<dbReference type="Proteomes" id="UP000743107">
    <property type="component" value="Unassembled WGS sequence"/>
</dbReference>
<dbReference type="PANTHER" id="PTHR43031:SF17">
    <property type="entry name" value="SULFURTRANSFERASE YTWF-RELATED"/>
    <property type="match status" value="1"/>
</dbReference>
<dbReference type="PANTHER" id="PTHR43031">
    <property type="entry name" value="FAD-DEPENDENT OXIDOREDUCTASE"/>
    <property type="match status" value="1"/>
</dbReference>
<dbReference type="CDD" id="cd00158">
    <property type="entry name" value="RHOD"/>
    <property type="match status" value="1"/>
</dbReference>
<dbReference type="EC" id="3.1.2.6" evidence="2"/>
<keyword evidence="2" id="KW-0378">Hydrolase</keyword>
<evidence type="ECO:0000313" key="5">
    <source>
        <dbReference type="EMBL" id="MBF7127816.1"/>
    </source>
</evidence>
<dbReference type="InterPro" id="IPR036873">
    <property type="entry name" value="Rhodanese-like_dom_sf"/>
</dbReference>
<dbReference type="RefSeq" id="WP_011673623.1">
    <property type="nucleotide sequence ID" value="NZ_BEWQ01000005.1"/>
</dbReference>
<reference evidence="3" key="2">
    <citation type="submission" date="2019-10" db="EMBL/GenBank/DDBJ databases">
        <authorList>
            <person name="Irmler S."/>
            <person name="Berthoud H."/>
            <person name="Roetschi A."/>
            <person name="Arias E."/>
            <person name="Shani N."/>
            <person name="Wuethrich D."/>
            <person name="Bruggmann R."/>
        </authorList>
    </citation>
    <scope>NUCLEOTIDE SEQUENCE</scope>
    <source>
        <strain evidence="3">FAM13073</strain>
    </source>
</reference>
<dbReference type="Proteomes" id="UP001214131">
    <property type="component" value="Chromosome"/>
</dbReference>
<accession>A0A8G1E7E1</accession>
<dbReference type="InterPro" id="IPR001763">
    <property type="entry name" value="Rhodanese-like_dom"/>
</dbReference>
<reference evidence="3" key="3">
    <citation type="submission" date="2019-12" db="EMBL/GenBank/DDBJ databases">
        <title>SpeciesPrimer: A bioinformatics pipeline dedicated to the design of qPCR primers for the quantification of bacterial species.</title>
        <authorList>
            <person name="Dreier M."/>
            <person name="Berthoud H."/>
            <person name="Shani N."/>
            <person name="Wechsler D."/>
            <person name="Junier P."/>
        </authorList>
    </citation>
    <scope>NUCLEOTIDE SEQUENCE</scope>
    <source>
        <strain evidence="3">FAM13073</strain>
    </source>
</reference>
<evidence type="ECO:0000313" key="2">
    <source>
        <dbReference type="EMBL" id="ARW19312.1"/>
    </source>
</evidence>
<dbReference type="PROSITE" id="PS50206">
    <property type="entry name" value="RHODANESE_3"/>
    <property type="match status" value="1"/>
</dbReference>
<dbReference type="EMBL" id="CP021474">
    <property type="protein sequence ID" value="ARW19312.1"/>
    <property type="molecule type" value="Genomic_DNA"/>
</dbReference>
<organism evidence="2 7">
    <name type="scientific">Pediococcus pentosaceus</name>
    <dbReference type="NCBI Taxonomy" id="1255"/>
    <lineage>
        <taxon>Bacteria</taxon>
        <taxon>Bacillati</taxon>
        <taxon>Bacillota</taxon>
        <taxon>Bacilli</taxon>
        <taxon>Lactobacillales</taxon>
        <taxon>Lactobacillaceae</taxon>
        <taxon>Pediococcus</taxon>
    </lineage>
</organism>
<name>A0A1Y0VMB5_PEDPE</name>
<evidence type="ECO:0000313" key="6">
    <source>
        <dbReference type="EMBL" id="WEA57002.1"/>
    </source>
</evidence>
<proteinExistence type="predicted"/>
<reference evidence="6 9" key="6">
    <citation type="submission" date="2023-02" db="EMBL/GenBank/DDBJ databases">
        <title>Comparative genomics and fermentation flavor characterization of five lactic acid bacteria reveal flavor biosynthesis metabolic pathways in fermented muskmelon puree.</title>
        <authorList>
            <person name="Yuan L."/>
            <person name="Li M."/>
            <person name="Xu X."/>
            <person name="Lao F."/>
            <person name="Wu J."/>
        </authorList>
    </citation>
    <scope>NUCLEOTIDE SEQUENCE [LARGE SCALE GENOMIC DNA]</scope>
    <source>
        <strain evidence="6 9">Ca-4</strain>
    </source>
</reference>
<dbReference type="Proteomes" id="UP000196118">
    <property type="component" value="Chromosome"/>
</dbReference>
<protein>
    <submittedName>
        <fullName evidence="2">Hydroxyacylglutathione hydrolase</fullName>
        <ecNumber evidence="2">3.1.2.6</ecNumber>
    </submittedName>
    <submittedName>
        <fullName evidence="3">Rhodanese-like domain-containing protein</fullName>
    </submittedName>
</protein>
<evidence type="ECO:0000313" key="4">
    <source>
        <dbReference type="EMBL" id="MBF7114739.1"/>
    </source>
</evidence>
<reference evidence="2 7" key="1">
    <citation type="submission" date="2017-05" db="EMBL/GenBank/DDBJ databases">
        <title>Genome sequence of Pediococcus pentosaceus strain SRCM100892.</title>
        <authorList>
            <person name="Cho S.H."/>
        </authorList>
    </citation>
    <scope>NUCLEOTIDE SEQUENCE [LARGE SCALE GENOMIC DNA]</scope>
    <source>
        <strain evidence="2 7">SRCM100892</strain>
    </source>
</reference>
<dbReference type="Proteomes" id="UP000472573">
    <property type="component" value="Unassembled WGS sequence"/>
</dbReference>
<keyword evidence="8" id="KW-1185">Reference proteome</keyword>
<gene>
    <name evidence="3" type="ORF">GBO79_07295</name>
    <name evidence="4" type="ORF">ITQ90_04405</name>
    <name evidence="5" type="ORF">ITQ97_08390</name>
    <name evidence="6" type="ORF">PWB86_07345</name>
    <name evidence="2" type="ORF">S100892_00723</name>
</gene>
<evidence type="ECO:0000313" key="8">
    <source>
        <dbReference type="Proteomes" id="UP000472573"/>
    </source>
</evidence>
<evidence type="ECO:0000313" key="7">
    <source>
        <dbReference type="Proteomes" id="UP000196118"/>
    </source>
</evidence>
<dbReference type="AlphaFoldDB" id="A0A1Y0VMB5"/>
<evidence type="ECO:0000259" key="1">
    <source>
        <dbReference type="PROSITE" id="PS50206"/>
    </source>
</evidence>
<evidence type="ECO:0000313" key="9">
    <source>
        <dbReference type="Proteomes" id="UP001214131"/>
    </source>
</evidence>
<accession>A0A1Y0VMB5</accession>
<dbReference type="GO" id="GO:0004416">
    <property type="term" value="F:hydroxyacylglutathione hydrolase activity"/>
    <property type="evidence" value="ECO:0007669"/>
    <property type="project" value="UniProtKB-EC"/>
</dbReference>
<dbReference type="Gene3D" id="3.40.250.10">
    <property type="entry name" value="Rhodanese-like domain"/>
    <property type="match status" value="1"/>
</dbReference>
<dbReference type="EMBL" id="WENB01000004">
    <property type="protein sequence ID" value="KAF0412937.1"/>
    <property type="molecule type" value="Genomic_DNA"/>
</dbReference>
<dbReference type="Pfam" id="PF00581">
    <property type="entry name" value="Rhodanese"/>
    <property type="match status" value="1"/>
</dbReference>
<dbReference type="EMBL" id="JADOFP010000003">
    <property type="protein sequence ID" value="MBF7114739.1"/>
    <property type="molecule type" value="Genomic_DNA"/>
</dbReference>
<feature type="domain" description="Rhodanese" evidence="1">
    <location>
        <begin position="15"/>
        <end position="98"/>
    </location>
</feature>
<sequence length="98" mass="11038">MINSIENDDFYQKMQNEKLTVLDVREKVEFIDGHVPMAQNWPLSELAEKYSKLDTSTSYYVICRSGARSANACAFLQDKGLNVTNVTGGMLAWKGEVI</sequence>
<dbReference type="OMA" id="MIPGALH"/>
<dbReference type="Proteomes" id="UP001194632">
    <property type="component" value="Unassembled WGS sequence"/>
</dbReference>
<reference evidence="8" key="4">
    <citation type="submission" date="2020-03" db="EMBL/GenBank/DDBJ databases">
        <title>SpeciesPrimer: A bioinformatics pipeline dedicated to the design of qPCR primers for the quantification of bacterial species.</title>
        <authorList>
            <person name="Dreier M."/>
            <person name="Berthoud H."/>
            <person name="Shani N."/>
            <person name="Wechsler D."/>
            <person name="Junier P."/>
        </authorList>
    </citation>
    <scope>NUCLEOTIDE SEQUENCE [LARGE SCALE GENOMIC DNA]</scope>
    <source>
        <strain evidence="8">FAM13073</strain>
    </source>
</reference>
<dbReference type="EMBL" id="JADOFV010000004">
    <property type="protein sequence ID" value="MBF7127816.1"/>
    <property type="molecule type" value="Genomic_DNA"/>
</dbReference>